<comment type="caution">
    <text evidence="2">The sequence shown here is derived from an EMBL/GenBank/DDBJ whole genome shotgun (WGS) entry which is preliminary data.</text>
</comment>
<feature type="region of interest" description="Disordered" evidence="1">
    <location>
        <begin position="21"/>
        <end position="71"/>
    </location>
</feature>
<evidence type="ECO:0000313" key="3">
    <source>
        <dbReference type="Proteomes" id="UP000053958"/>
    </source>
</evidence>
<accession>A0A0F4Z088</accession>
<dbReference type="AlphaFoldDB" id="A0A0F4Z088"/>
<evidence type="ECO:0000256" key="1">
    <source>
        <dbReference type="SAM" id="MobiDB-lite"/>
    </source>
</evidence>
<organism evidence="2 3">
    <name type="scientific">Rasamsonia emersonii (strain ATCC 16479 / CBS 393.64 / IMI 116815)</name>
    <dbReference type="NCBI Taxonomy" id="1408163"/>
    <lineage>
        <taxon>Eukaryota</taxon>
        <taxon>Fungi</taxon>
        <taxon>Dikarya</taxon>
        <taxon>Ascomycota</taxon>
        <taxon>Pezizomycotina</taxon>
        <taxon>Eurotiomycetes</taxon>
        <taxon>Eurotiomycetidae</taxon>
        <taxon>Eurotiales</taxon>
        <taxon>Trichocomaceae</taxon>
        <taxon>Rasamsonia</taxon>
    </lineage>
</organism>
<protein>
    <submittedName>
        <fullName evidence="2">Uncharacterized protein</fullName>
    </submittedName>
</protein>
<feature type="region of interest" description="Disordered" evidence="1">
    <location>
        <begin position="87"/>
        <end position="165"/>
    </location>
</feature>
<gene>
    <name evidence="2" type="ORF">T310_2034</name>
</gene>
<reference evidence="2 3" key="1">
    <citation type="submission" date="2015-04" db="EMBL/GenBank/DDBJ databases">
        <authorList>
            <person name="Heijne W.H."/>
            <person name="Fedorova N.D."/>
            <person name="Nierman W.C."/>
            <person name="Vollebregt A.W."/>
            <person name="Zhao Z."/>
            <person name="Wu L."/>
            <person name="Kumar M."/>
            <person name="Stam H."/>
            <person name="van den Berg M.A."/>
            <person name="Pel H.J."/>
        </authorList>
    </citation>
    <scope>NUCLEOTIDE SEQUENCE [LARGE SCALE GENOMIC DNA]</scope>
    <source>
        <strain evidence="2 3">CBS 393.64</strain>
    </source>
</reference>
<feature type="compositionally biased region" description="Basic and acidic residues" evidence="1">
    <location>
        <begin position="107"/>
        <end position="145"/>
    </location>
</feature>
<dbReference type="EMBL" id="LASV01000081">
    <property type="protein sequence ID" value="KKA23942.1"/>
    <property type="molecule type" value="Genomic_DNA"/>
</dbReference>
<keyword evidence="3" id="KW-1185">Reference proteome</keyword>
<sequence>MPRMKKTPIFLLNHARIIDRPPLRRPSSEPSHSLRRRHDYGLAPDHGRSLGVVAGRSQGRSRRGLAEKMASADIQTTRNLKRWMAGGECENGRGVNRSSAEAVPAKDQVHREYCSSHKGGEEDEHGRTDIVEELKQDNLPDDLQRRKICQSPGTRRAPPRGHEPE</sequence>
<dbReference type="GeneID" id="25314385"/>
<dbReference type="Proteomes" id="UP000053958">
    <property type="component" value="Unassembled WGS sequence"/>
</dbReference>
<dbReference type="RefSeq" id="XP_013330554.1">
    <property type="nucleotide sequence ID" value="XM_013475100.1"/>
</dbReference>
<evidence type="ECO:0000313" key="2">
    <source>
        <dbReference type="EMBL" id="KKA23942.1"/>
    </source>
</evidence>
<proteinExistence type="predicted"/>
<name>A0A0F4Z088_RASE3</name>